<comment type="caution">
    <text evidence="2">The sequence shown here is derived from an EMBL/GenBank/DDBJ whole genome shotgun (WGS) entry which is preliminary data.</text>
</comment>
<name>A0ABQ1W6Z7_9BACL</name>
<evidence type="ECO:0000256" key="1">
    <source>
        <dbReference type="SAM" id="MobiDB-lite"/>
    </source>
</evidence>
<dbReference type="RefSeq" id="WP_120464339.1">
    <property type="nucleotide sequence ID" value="NZ_BMIW01000045.1"/>
</dbReference>
<reference evidence="3" key="1">
    <citation type="journal article" date="2019" name="Int. J. Syst. Evol. Microbiol.">
        <title>The Global Catalogue of Microorganisms (GCM) 10K type strain sequencing project: providing services to taxonomists for standard genome sequencing and annotation.</title>
        <authorList>
            <consortium name="The Broad Institute Genomics Platform"/>
            <consortium name="The Broad Institute Genome Sequencing Center for Infectious Disease"/>
            <person name="Wu L."/>
            <person name="Ma J."/>
        </authorList>
    </citation>
    <scope>NUCLEOTIDE SEQUENCE [LARGE SCALE GENOMIC DNA]</scope>
    <source>
        <strain evidence="3">CGMCC 1.15420</strain>
    </source>
</reference>
<keyword evidence="3" id="KW-1185">Reference proteome</keyword>
<dbReference type="EMBL" id="BMIW01000045">
    <property type="protein sequence ID" value="GGG16555.1"/>
    <property type="molecule type" value="Genomic_DNA"/>
</dbReference>
<feature type="region of interest" description="Disordered" evidence="1">
    <location>
        <begin position="33"/>
        <end position="66"/>
    </location>
</feature>
<accession>A0ABQ1W6Z7</accession>
<sequence>MRQLYCLLLIIFTAGCSYQNSSSINEITDQKYQVNQTNDSTQSKDHRSEPIEATEEDDSNQEQSRVGELDIKDLKVDGVKGALLDAVKKQLKEAKANNKENIEKLIHPKAEKGNATSFYELTMNIRSINKLELNNERVTAVSEEYDLNENNVKIVTIHMVSLQGTEENLNLIYVFSNNKWLLYRID</sequence>
<dbReference type="Proteomes" id="UP000608420">
    <property type="component" value="Unassembled WGS sequence"/>
</dbReference>
<dbReference type="PROSITE" id="PS51257">
    <property type="entry name" value="PROKAR_LIPOPROTEIN"/>
    <property type="match status" value="1"/>
</dbReference>
<evidence type="ECO:0000313" key="3">
    <source>
        <dbReference type="Proteomes" id="UP000608420"/>
    </source>
</evidence>
<proteinExistence type="predicted"/>
<gene>
    <name evidence="2" type="ORF">GCM10010913_43240</name>
</gene>
<evidence type="ECO:0008006" key="4">
    <source>
        <dbReference type="Google" id="ProtNLM"/>
    </source>
</evidence>
<evidence type="ECO:0000313" key="2">
    <source>
        <dbReference type="EMBL" id="GGG16555.1"/>
    </source>
</evidence>
<protein>
    <recommendedName>
        <fullName evidence="4">DUF4878 domain-containing protein</fullName>
    </recommendedName>
</protein>
<organism evidence="2 3">
    <name type="scientific">Paenibacillus aceti</name>
    <dbReference type="NCBI Taxonomy" id="1820010"/>
    <lineage>
        <taxon>Bacteria</taxon>
        <taxon>Bacillati</taxon>
        <taxon>Bacillota</taxon>
        <taxon>Bacilli</taxon>
        <taxon>Bacillales</taxon>
        <taxon>Paenibacillaceae</taxon>
        <taxon>Paenibacillus</taxon>
    </lineage>
</organism>